<evidence type="ECO:0000256" key="7">
    <source>
        <dbReference type="ARBA" id="ARBA00023077"/>
    </source>
</evidence>
<evidence type="ECO:0000256" key="4">
    <source>
        <dbReference type="ARBA" id="ARBA00022452"/>
    </source>
</evidence>
<dbReference type="GO" id="GO:0044718">
    <property type="term" value="P:siderophore transmembrane transport"/>
    <property type="evidence" value="ECO:0007669"/>
    <property type="project" value="TreeGrafter"/>
</dbReference>
<dbReference type="InterPro" id="IPR039426">
    <property type="entry name" value="TonB-dep_rcpt-like"/>
</dbReference>
<dbReference type="GO" id="GO:0009279">
    <property type="term" value="C:cell outer membrane"/>
    <property type="evidence" value="ECO:0007669"/>
    <property type="project" value="UniProtKB-SubCell"/>
</dbReference>
<dbReference type="PROSITE" id="PS52016">
    <property type="entry name" value="TONB_DEPENDENT_REC_3"/>
    <property type="match status" value="1"/>
</dbReference>
<evidence type="ECO:0000256" key="9">
    <source>
        <dbReference type="ARBA" id="ARBA00023237"/>
    </source>
</evidence>
<evidence type="ECO:0000313" key="16">
    <source>
        <dbReference type="EMBL" id="KAB0292064.1"/>
    </source>
</evidence>
<keyword evidence="9 10" id="KW-0998">Cell outer membrane</keyword>
<feature type="signal peptide" evidence="13">
    <location>
        <begin position="1"/>
        <end position="25"/>
    </location>
</feature>
<evidence type="ECO:0000256" key="5">
    <source>
        <dbReference type="ARBA" id="ARBA00022692"/>
    </source>
</evidence>
<feature type="domain" description="TonB-dependent receptor-like beta-barrel" evidence="14">
    <location>
        <begin position="229"/>
        <end position="601"/>
    </location>
</feature>
<dbReference type="Gene3D" id="2.40.170.20">
    <property type="entry name" value="TonB-dependent receptor, beta-barrel domain"/>
    <property type="match status" value="1"/>
</dbReference>
<sequence length="639" mass="70518">MNLPATFKLSPIALSLLLTSHSAFSSDDTEVIEVTGHQIHTGDVTITADDLDKRQAQDLNDIFRGDAEVSVGGSSGISQKIYVRGLEDTMLNISVDGAEQSGSLFHHQGRLSIEPELLKQVDVSAGAGRATNGPGALGGAIQFKTKDAHDLLHPNDSFGAQVKGGYYTNNDGYKVSTSLYGEVTEGLGLLASFGYVDGQNIKDGNGDSQPYTALEQTVALLKLSGQVTDSQYFSLSYDFRQDDGRRLNRPHFQPSFKNDPLDQEADRHTITASHKYTGSDMLNVESTLYNTSNRIAHKNHPTWGTSDGSIDTYGAKFSNTSNWTENTVIYGIDYKNDTADFDTGSGAQNSKEKGKVYGLFVQDDWRVTQDLTLTAGARYDWYELEDNKNQKFDSSGFSPNAGLDYKISPSINVFASYAEAFRGQQIKELFIIDYKENDPNRKPEKAQNTEFGIAYQAQDLAIGATFFYSEIEDVVGDNGTITNVGDLKNKGINAYISYQFEQLRTRLSYSQSRPELNGEPLSDDSMNIGTSVGDTWVLDLGYTATESLELGWNARFVERLTDVADPSVHPEKPGYGVHDLYAQWVPMSSEELTLTLSVKNVFDKFYFDHASYMEYIGSPVAQGYASAGRDFRFNASYSF</sequence>
<evidence type="ECO:0000259" key="14">
    <source>
        <dbReference type="Pfam" id="PF00593"/>
    </source>
</evidence>
<dbReference type="InterPro" id="IPR036942">
    <property type="entry name" value="Beta-barrel_TonB_sf"/>
</dbReference>
<evidence type="ECO:0000256" key="11">
    <source>
        <dbReference type="PROSITE-ProRule" id="PRU10144"/>
    </source>
</evidence>
<dbReference type="InterPro" id="IPR037066">
    <property type="entry name" value="Plug_dom_sf"/>
</dbReference>
<keyword evidence="5 10" id="KW-0812">Transmembrane</keyword>
<evidence type="ECO:0000256" key="2">
    <source>
        <dbReference type="ARBA" id="ARBA00009810"/>
    </source>
</evidence>
<evidence type="ECO:0000256" key="13">
    <source>
        <dbReference type="SAM" id="SignalP"/>
    </source>
</evidence>
<dbReference type="EMBL" id="VWSE01000002">
    <property type="protein sequence ID" value="KAB0292064.1"/>
    <property type="molecule type" value="Genomic_DNA"/>
</dbReference>
<feature type="domain" description="TonB-dependent receptor plug" evidence="15">
    <location>
        <begin position="45"/>
        <end position="140"/>
    </location>
</feature>
<dbReference type="Pfam" id="PF07715">
    <property type="entry name" value="Plug"/>
    <property type="match status" value="1"/>
</dbReference>
<dbReference type="InterPro" id="IPR012910">
    <property type="entry name" value="Plug_dom"/>
</dbReference>
<reference evidence="16 17" key="1">
    <citation type="submission" date="2019-09" db="EMBL/GenBank/DDBJ databases">
        <title>Whole genome sequence of Vibrio fortis.</title>
        <authorList>
            <person name="Das S.K."/>
        </authorList>
    </citation>
    <scope>NUCLEOTIDE SEQUENCE [LARGE SCALE GENOMIC DNA]</scope>
    <source>
        <strain evidence="16 17">AN60</strain>
    </source>
</reference>
<dbReference type="Proteomes" id="UP000326789">
    <property type="component" value="Unassembled WGS sequence"/>
</dbReference>
<dbReference type="Pfam" id="PF00593">
    <property type="entry name" value="TonB_dep_Rec_b-barrel"/>
    <property type="match status" value="1"/>
</dbReference>
<evidence type="ECO:0000313" key="17">
    <source>
        <dbReference type="Proteomes" id="UP000326789"/>
    </source>
</evidence>
<dbReference type="PANTHER" id="PTHR30069">
    <property type="entry name" value="TONB-DEPENDENT OUTER MEMBRANE RECEPTOR"/>
    <property type="match status" value="1"/>
</dbReference>
<keyword evidence="16" id="KW-0675">Receptor</keyword>
<keyword evidence="8 10" id="KW-0472">Membrane</keyword>
<comment type="caution">
    <text evidence="16">The sequence shown here is derived from an EMBL/GenBank/DDBJ whole genome shotgun (WGS) entry which is preliminary data.</text>
</comment>
<dbReference type="GO" id="GO:0015344">
    <property type="term" value="F:siderophore uptake transmembrane transporter activity"/>
    <property type="evidence" value="ECO:0007669"/>
    <property type="project" value="TreeGrafter"/>
</dbReference>
<feature type="chain" id="PRO_5024388508" evidence="13">
    <location>
        <begin position="26"/>
        <end position="639"/>
    </location>
</feature>
<dbReference type="PROSITE" id="PS01156">
    <property type="entry name" value="TONB_DEPENDENT_REC_2"/>
    <property type="match status" value="1"/>
</dbReference>
<name>A0A5N3RC49_9VIBR</name>
<protein>
    <submittedName>
        <fullName evidence="16">TonB-dependent receptor</fullName>
    </submittedName>
</protein>
<dbReference type="SUPFAM" id="SSF56935">
    <property type="entry name" value="Porins"/>
    <property type="match status" value="1"/>
</dbReference>
<keyword evidence="4 10" id="KW-1134">Transmembrane beta strand</keyword>
<evidence type="ECO:0000256" key="12">
    <source>
        <dbReference type="RuleBase" id="RU003357"/>
    </source>
</evidence>
<dbReference type="Gene3D" id="2.170.130.10">
    <property type="entry name" value="TonB-dependent receptor, plug domain"/>
    <property type="match status" value="1"/>
</dbReference>
<feature type="short sequence motif" description="TonB C-terminal box" evidence="11">
    <location>
        <begin position="622"/>
        <end position="639"/>
    </location>
</feature>
<keyword evidence="7 12" id="KW-0798">TonB box</keyword>
<evidence type="ECO:0000256" key="6">
    <source>
        <dbReference type="ARBA" id="ARBA00022729"/>
    </source>
</evidence>
<evidence type="ECO:0000256" key="1">
    <source>
        <dbReference type="ARBA" id="ARBA00004571"/>
    </source>
</evidence>
<dbReference type="CDD" id="cd01347">
    <property type="entry name" value="ligand_gated_channel"/>
    <property type="match status" value="1"/>
</dbReference>
<accession>A0A5N3RC49</accession>
<dbReference type="InterPro" id="IPR010917">
    <property type="entry name" value="TonB_rcpt_CS"/>
</dbReference>
<evidence type="ECO:0000256" key="8">
    <source>
        <dbReference type="ARBA" id="ARBA00023136"/>
    </source>
</evidence>
<keyword evidence="6 13" id="KW-0732">Signal</keyword>
<dbReference type="RefSeq" id="WP_150868765.1">
    <property type="nucleotide sequence ID" value="NZ_VWSE01000002.1"/>
</dbReference>
<evidence type="ECO:0000256" key="3">
    <source>
        <dbReference type="ARBA" id="ARBA00022448"/>
    </source>
</evidence>
<evidence type="ECO:0000259" key="15">
    <source>
        <dbReference type="Pfam" id="PF07715"/>
    </source>
</evidence>
<dbReference type="AlphaFoldDB" id="A0A5N3RC49"/>
<comment type="subcellular location">
    <subcellularLocation>
        <location evidence="1 10">Cell outer membrane</location>
        <topology evidence="1 10">Multi-pass membrane protein</topology>
    </subcellularLocation>
</comment>
<gene>
    <name evidence="16" type="ORF">F2P58_02730</name>
</gene>
<keyword evidence="3 10" id="KW-0813">Transport</keyword>
<dbReference type="InterPro" id="IPR000531">
    <property type="entry name" value="Beta-barrel_TonB"/>
</dbReference>
<organism evidence="16 17">
    <name type="scientific">Vibrio fortis</name>
    <dbReference type="NCBI Taxonomy" id="212667"/>
    <lineage>
        <taxon>Bacteria</taxon>
        <taxon>Pseudomonadati</taxon>
        <taxon>Pseudomonadota</taxon>
        <taxon>Gammaproteobacteria</taxon>
        <taxon>Vibrionales</taxon>
        <taxon>Vibrionaceae</taxon>
        <taxon>Vibrio</taxon>
    </lineage>
</organism>
<proteinExistence type="inferred from homology"/>
<comment type="similarity">
    <text evidence="2 10 12">Belongs to the TonB-dependent receptor family.</text>
</comment>
<evidence type="ECO:0000256" key="10">
    <source>
        <dbReference type="PROSITE-ProRule" id="PRU01360"/>
    </source>
</evidence>
<dbReference type="PANTHER" id="PTHR30069:SF41">
    <property type="entry name" value="HEME_HEMOPEXIN UTILIZATION PROTEIN C"/>
    <property type="match status" value="1"/>
</dbReference>